<proteinExistence type="predicted"/>
<dbReference type="Proteomes" id="UP000217194">
    <property type="component" value="Chromosome"/>
</dbReference>
<evidence type="ECO:0000313" key="3">
    <source>
        <dbReference type="Proteomes" id="UP000217194"/>
    </source>
</evidence>
<reference evidence="2 3" key="1">
    <citation type="submission" date="2016-07" db="EMBL/GenBank/DDBJ databases">
        <title>High microdiversification within the ubiquitous acI lineage of Actinobacteria.</title>
        <authorList>
            <person name="Neuenschwander S.M."/>
            <person name="Salcher M."/>
            <person name="Ghai R."/>
            <person name="Pernthaler J."/>
        </authorList>
    </citation>
    <scope>NUCLEOTIDE SEQUENCE [LARGE SCALE GENOMIC DNA]</scope>
    <source>
        <strain evidence="2">MMS-IIB-76</strain>
    </source>
</reference>
<organism evidence="2 3">
    <name type="scientific">Candidatus Planktophila versatilis</name>
    <dbReference type="NCBI Taxonomy" id="1884905"/>
    <lineage>
        <taxon>Bacteria</taxon>
        <taxon>Bacillati</taxon>
        <taxon>Actinomycetota</taxon>
        <taxon>Actinomycetes</taxon>
        <taxon>Candidatus Nanopelagicales</taxon>
        <taxon>Candidatus Nanopelagicaceae</taxon>
        <taxon>Candidatus Planktophila</taxon>
    </lineage>
</organism>
<sequence>MDAFNQAMQLRDQQMREINQSFYLAINKANQDARSAMQIASKPEQKISVITVKKGAVAAAIYARESAIIALGQPPIPPIDPMRVQKNSAKQKERQEKREKQFR</sequence>
<protein>
    <submittedName>
        <fullName evidence="2">Uncharacterized protein</fullName>
    </submittedName>
</protein>
<evidence type="ECO:0000256" key="1">
    <source>
        <dbReference type="SAM" id="MobiDB-lite"/>
    </source>
</evidence>
<name>A0AAC9YW49_9ACTN</name>
<dbReference type="AlphaFoldDB" id="A0AAC9YW49"/>
<evidence type="ECO:0000313" key="2">
    <source>
        <dbReference type="EMBL" id="ASY22861.1"/>
    </source>
</evidence>
<feature type="region of interest" description="Disordered" evidence="1">
    <location>
        <begin position="74"/>
        <end position="103"/>
    </location>
</feature>
<gene>
    <name evidence="2" type="ORF">A1sIIB76_04760</name>
</gene>
<dbReference type="EMBL" id="CP016778">
    <property type="protein sequence ID" value="ASY22861.1"/>
    <property type="molecule type" value="Genomic_DNA"/>
</dbReference>
<accession>A0AAC9YW49</accession>
<feature type="compositionally biased region" description="Basic and acidic residues" evidence="1">
    <location>
        <begin position="90"/>
        <end position="103"/>
    </location>
</feature>